<dbReference type="EMBL" id="DTIY01000091">
    <property type="protein sequence ID" value="HGY40355.1"/>
    <property type="molecule type" value="Genomic_DNA"/>
</dbReference>
<evidence type="ECO:0000256" key="7">
    <source>
        <dbReference type="ARBA" id="ARBA00023125"/>
    </source>
</evidence>
<dbReference type="RefSeq" id="WP_427365708.1">
    <property type="nucleotide sequence ID" value="NZ_CP187957.1"/>
</dbReference>
<dbReference type="InterPro" id="IPR000477">
    <property type="entry name" value="RT_dom"/>
</dbReference>
<dbReference type="GO" id="GO:0016787">
    <property type="term" value="F:hydrolase activity"/>
    <property type="evidence" value="ECO:0007669"/>
    <property type="project" value="UniProtKB-KW"/>
</dbReference>
<dbReference type="InterPro" id="IPR042211">
    <property type="entry name" value="CRISPR-assoc_Cas1_N"/>
</dbReference>
<keyword evidence="4 10" id="KW-0378">Hydrolase</keyword>
<keyword evidence="1 10" id="KW-0540">Nuclease</keyword>
<dbReference type="InterPro" id="IPR050646">
    <property type="entry name" value="Cas1"/>
</dbReference>
<evidence type="ECO:0000256" key="9">
    <source>
        <dbReference type="ARBA" id="ARBA00038592"/>
    </source>
</evidence>
<dbReference type="Pfam" id="PF00078">
    <property type="entry name" value="RVT_1"/>
    <property type="match status" value="1"/>
</dbReference>
<evidence type="ECO:0000313" key="12">
    <source>
        <dbReference type="EMBL" id="HGY40355.1"/>
    </source>
</evidence>
<evidence type="ECO:0000256" key="2">
    <source>
        <dbReference type="ARBA" id="ARBA00022723"/>
    </source>
</evidence>
<evidence type="ECO:0000256" key="10">
    <source>
        <dbReference type="HAMAP-Rule" id="MF_01470"/>
    </source>
</evidence>
<keyword evidence="3 10" id="KW-0255">Endonuclease</keyword>
<dbReference type="NCBIfam" id="TIGR00287">
    <property type="entry name" value="cas1"/>
    <property type="match status" value="1"/>
</dbReference>
<organism evidence="12">
    <name type="scientific">Candidatus Caldatribacterium saccharofermentans</name>
    <dbReference type="NCBI Taxonomy" id="1454753"/>
    <lineage>
        <taxon>Bacteria</taxon>
        <taxon>Pseudomonadati</taxon>
        <taxon>Atribacterota</taxon>
        <taxon>Atribacteria</taxon>
        <taxon>Atribacterales</taxon>
        <taxon>Candidatus Caldatribacteriaceae</taxon>
        <taxon>Candidatus Caldatribacterium</taxon>
    </lineage>
</organism>
<dbReference type="InterPro" id="IPR043502">
    <property type="entry name" value="DNA/RNA_pol_sf"/>
</dbReference>
<feature type="domain" description="Reverse transcriptase" evidence="11">
    <location>
        <begin position="50"/>
        <end position="278"/>
    </location>
</feature>
<evidence type="ECO:0000256" key="6">
    <source>
        <dbReference type="ARBA" id="ARBA00023118"/>
    </source>
</evidence>
<feature type="binding site" evidence="10">
    <location>
        <position position="595"/>
    </location>
    <ligand>
        <name>Mn(2+)</name>
        <dbReference type="ChEBI" id="CHEBI:29035"/>
    </ligand>
</feature>
<evidence type="ECO:0000256" key="3">
    <source>
        <dbReference type="ARBA" id="ARBA00022759"/>
    </source>
</evidence>
<keyword evidence="2 10" id="KW-0479">Metal-binding</keyword>
<feature type="binding site" evidence="10">
    <location>
        <position position="660"/>
    </location>
    <ligand>
        <name>Mn(2+)</name>
        <dbReference type="ChEBI" id="CHEBI:29035"/>
    </ligand>
</feature>
<dbReference type="PANTHER" id="PTHR34353:SF2">
    <property type="entry name" value="CRISPR-ASSOCIATED ENDONUCLEASE CAS1 1"/>
    <property type="match status" value="1"/>
</dbReference>
<evidence type="ECO:0000259" key="11">
    <source>
        <dbReference type="PROSITE" id="PS50878"/>
    </source>
</evidence>
<dbReference type="InterPro" id="IPR042206">
    <property type="entry name" value="CRISPR-assoc_Cas1_C"/>
</dbReference>
<gene>
    <name evidence="10 12" type="primary">cas1</name>
    <name evidence="12" type="ORF">ENW11_11210</name>
</gene>
<name>A0A7V4WLG7_9BACT</name>
<dbReference type="PROSITE" id="PS50878">
    <property type="entry name" value="RT_POL"/>
    <property type="match status" value="1"/>
</dbReference>
<keyword evidence="8 10" id="KW-0464">Manganese</keyword>
<dbReference type="GO" id="GO:0051607">
    <property type="term" value="P:defense response to virus"/>
    <property type="evidence" value="ECO:0007669"/>
    <property type="project" value="UniProtKB-UniRule"/>
</dbReference>
<comment type="subunit">
    <text evidence="9 10">Homodimer, forms a heterotetramer with a Cas2 homodimer.</text>
</comment>
<dbReference type="CDD" id="cd09634">
    <property type="entry name" value="Cas1_I-II-III"/>
    <property type="match status" value="1"/>
</dbReference>
<dbReference type="AlphaFoldDB" id="A0A7V4WLG7"/>
<dbReference type="EC" id="3.1.-.-" evidence="10"/>
<comment type="similarity">
    <text evidence="10">Belongs to the CRISPR-associated endonuclease Cas1 family.</text>
</comment>
<comment type="cofactor">
    <cofactor evidence="10">
        <name>Mg(2+)</name>
        <dbReference type="ChEBI" id="CHEBI:18420"/>
    </cofactor>
    <cofactor evidence="10">
        <name>Mn(2+)</name>
        <dbReference type="ChEBI" id="CHEBI:29035"/>
    </cofactor>
</comment>
<dbReference type="CDD" id="cd01651">
    <property type="entry name" value="RT_G2_intron"/>
    <property type="match status" value="1"/>
</dbReference>
<evidence type="ECO:0000256" key="1">
    <source>
        <dbReference type="ARBA" id="ARBA00022722"/>
    </source>
</evidence>
<dbReference type="HAMAP" id="MF_01470">
    <property type="entry name" value="Cas1"/>
    <property type="match status" value="1"/>
</dbReference>
<keyword evidence="5 10" id="KW-0460">Magnesium</keyword>
<dbReference type="GO" id="GO:0004519">
    <property type="term" value="F:endonuclease activity"/>
    <property type="evidence" value="ECO:0007669"/>
    <property type="project" value="UniProtKB-UniRule"/>
</dbReference>
<dbReference type="Gene3D" id="3.100.10.20">
    <property type="entry name" value="CRISPR-associated endonuclease Cas1, N-terminal domain"/>
    <property type="match status" value="1"/>
</dbReference>
<dbReference type="InterPro" id="IPR002729">
    <property type="entry name" value="CRISPR-assoc_Cas1"/>
</dbReference>
<dbReference type="Gene3D" id="1.20.120.920">
    <property type="entry name" value="CRISPR-associated endonuclease Cas1, C-terminal domain"/>
    <property type="match status" value="1"/>
</dbReference>
<evidence type="ECO:0000256" key="5">
    <source>
        <dbReference type="ARBA" id="ARBA00022842"/>
    </source>
</evidence>
<dbReference type="GO" id="GO:0043571">
    <property type="term" value="P:maintenance of CRISPR repeat elements"/>
    <property type="evidence" value="ECO:0007669"/>
    <property type="project" value="UniProtKB-UniRule"/>
</dbReference>
<keyword evidence="6 10" id="KW-0051">Antiviral defense</keyword>
<dbReference type="GO" id="GO:0003677">
    <property type="term" value="F:DNA binding"/>
    <property type="evidence" value="ECO:0007669"/>
    <property type="project" value="UniProtKB-KW"/>
</dbReference>
<protein>
    <recommendedName>
        <fullName evidence="10">CRISPR-associated endonuclease Cas1</fullName>
        <ecNumber evidence="10">3.1.-.-</ecNumber>
    </recommendedName>
</protein>
<dbReference type="GO" id="GO:0046872">
    <property type="term" value="F:metal ion binding"/>
    <property type="evidence" value="ECO:0007669"/>
    <property type="project" value="UniProtKB-UniRule"/>
</dbReference>
<dbReference type="SUPFAM" id="SSF56672">
    <property type="entry name" value="DNA/RNA polymerases"/>
    <property type="match status" value="1"/>
</dbReference>
<dbReference type="Pfam" id="PF01867">
    <property type="entry name" value="Cas_Cas1"/>
    <property type="match status" value="1"/>
</dbReference>
<evidence type="ECO:0000256" key="8">
    <source>
        <dbReference type="ARBA" id="ARBA00023211"/>
    </source>
</evidence>
<dbReference type="PANTHER" id="PTHR34353">
    <property type="entry name" value="CRISPR-ASSOCIATED ENDONUCLEASE CAS1 1"/>
    <property type="match status" value="1"/>
</dbReference>
<proteinExistence type="inferred from homology"/>
<evidence type="ECO:0000256" key="4">
    <source>
        <dbReference type="ARBA" id="ARBA00022801"/>
    </source>
</evidence>
<comment type="caution">
    <text evidence="12">The sequence shown here is derived from an EMBL/GenBank/DDBJ whole genome shotgun (WGS) entry which is preliminary data.</text>
</comment>
<keyword evidence="7 10" id="KW-0238">DNA-binding</keyword>
<accession>A0A7V4WLG7</accession>
<reference evidence="12" key="1">
    <citation type="journal article" date="2020" name="mSystems">
        <title>Genome- and Community-Level Interaction Insights into Carbon Utilization and Element Cycling Functions of Hydrothermarchaeota in Hydrothermal Sediment.</title>
        <authorList>
            <person name="Zhou Z."/>
            <person name="Liu Y."/>
            <person name="Xu W."/>
            <person name="Pan J."/>
            <person name="Luo Z.H."/>
            <person name="Li M."/>
        </authorList>
    </citation>
    <scope>NUCLEOTIDE SEQUENCE [LARGE SCALE GENOMIC DNA]</scope>
    <source>
        <strain evidence="12">SpSt-82</strain>
    </source>
</reference>
<comment type="function">
    <text evidence="10">CRISPR (clustered regularly interspaced short palindromic repeat), is an adaptive immune system that provides protection against mobile genetic elements (viruses, transposable elements and conjugative plasmids). CRISPR clusters contain spacers, sequences complementary to antecedent mobile elements, and target invading nucleic acids. CRISPR clusters are transcribed and processed into CRISPR RNA (crRNA). Acts as a dsDNA endonuclease. Involved in the integration of spacer DNA into the CRISPR cassette.</text>
</comment>
<feature type="binding site" evidence="10">
    <location>
        <position position="675"/>
    </location>
    <ligand>
        <name>Mn(2+)</name>
        <dbReference type="ChEBI" id="CHEBI:29035"/>
    </ligand>
</feature>
<sequence length="761" mass="87714">MEGSLYQEVCKVENLFSAWCKVREKDSAGGVDRVTIDDFAAHLEQNLEALAEELRLYRYIPEPYYEVKIPKGEGEFRSLSLPTVRDKIVQQVVKDLIEPILEREFLDVSYAYRERKGPLKAINRVTHLIENEKRGWVTICDIDDYFDSVDHDLLFHMLSERIKDEKLLVLIRLWVKMGKVDRRLRWRDAARGIPQGSIISPLLANLYLHPFDRMMVERRFGYVRYADDFVVLSYSEGEAYRAFEEAKRFLRQRLKLKLNPEGGVRRVQDGFEFLGVMFLASGKTISDEKRAELKNKISDAIDFRKDRDLRGLIETLDGIGNYYGRILSQAVLEELDEWVTGCLKRHLSEAYRDGLFEKKSEIREILSRVGFLSQKYRLFRQRVTRDIVAYCRRKTNGPAKVPVPRPSEKDFIKRKKREYQKLESGGFELVISTPGVFVGKTKRSISVKERGIKKYEVPLLNLKNISILCSGVAISSNVIAYCAEHGVPVDFYGAGGEPYAKVYPLRFPSASLGIAQLEALKNGKGVVLAKSFVLGKIRNQINLVKYYSKYRRDKDVDFTEVLDDKLSMMESLAKRVSSLQGQDVEALRGELFALEGLASSCYWELVKRMLNDYVDFEGRVRHGATDLVNVLLNYGYGILYSRVWEAAIKAGLNVYISYLHKPQEGKPTLVFDLVEEFRQQAVDRAVYALITKGETLEVERGLLSDETKGKVARKVLERINTVEVFRGREKRLFQIMEEQARTVAEFLEGKTHSYRPYVGKW</sequence>